<dbReference type="GO" id="GO:0006355">
    <property type="term" value="P:regulation of DNA-templated transcription"/>
    <property type="evidence" value="ECO:0007669"/>
    <property type="project" value="InterPro"/>
</dbReference>
<name>A0AAE1YFC3_9LAMI</name>
<evidence type="ECO:0000256" key="2">
    <source>
        <dbReference type="ARBA" id="ARBA00023242"/>
    </source>
</evidence>
<dbReference type="GO" id="GO:0005634">
    <property type="term" value="C:nucleus"/>
    <property type="evidence" value="ECO:0007669"/>
    <property type="project" value="UniProtKB-SubCell"/>
</dbReference>
<proteinExistence type="predicted"/>
<protein>
    <recommendedName>
        <fullName evidence="6">AT-hook motif nuclear-localized protein</fullName>
    </recommendedName>
</protein>
<accession>A0AAE1YFC3</accession>
<feature type="compositionally biased region" description="Basic residues" evidence="3">
    <location>
        <begin position="99"/>
        <end position="108"/>
    </location>
</feature>
<reference evidence="4" key="1">
    <citation type="submission" date="2020-06" db="EMBL/GenBank/DDBJ databases">
        <authorList>
            <person name="Li T."/>
            <person name="Hu X."/>
            <person name="Zhang T."/>
            <person name="Song X."/>
            <person name="Zhang H."/>
            <person name="Dai N."/>
            <person name="Sheng W."/>
            <person name="Hou X."/>
            <person name="Wei L."/>
        </authorList>
    </citation>
    <scope>NUCLEOTIDE SEQUENCE</scope>
    <source>
        <strain evidence="4">3651</strain>
        <tissue evidence="4">Leaf</tissue>
    </source>
</reference>
<sequence>MEFENSVSQHAATAAVELEVLEVSMDEVEVAVGGDEEKLENEGGGHEQGGLAIGVVRGGEAVFMAKRKRGRPRKQPPGEAQGQQFMAVPAYSPTPEKRGRGRPRGSGK</sequence>
<dbReference type="PRINTS" id="PR00929">
    <property type="entry name" value="ATHOOK"/>
</dbReference>
<dbReference type="InterPro" id="IPR000637">
    <property type="entry name" value="HMGI/Y_DNA-bd_CS"/>
</dbReference>
<dbReference type="Proteomes" id="UP001293254">
    <property type="component" value="Unassembled WGS sequence"/>
</dbReference>
<dbReference type="AlphaFoldDB" id="A0AAE1YFC3"/>
<reference evidence="4" key="2">
    <citation type="journal article" date="2024" name="Plant">
        <title>Genomic evolution and insights into agronomic trait innovations of Sesamum species.</title>
        <authorList>
            <person name="Miao H."/>
            <person name="Wang L."/>
            <person name="Qu L."/>
            <person name="Liu H."/>
            <person name="Sun Y."/>
            <person name="Le M."/>
            <person name="Wang Q."/>
            <person name="Wei S."/>
            <person name="Zheng Y."/>
            <person name="Lin W."/>
            <person name="Duan Y."/>
            <person name="Cao H."/>
            <person name="Xiong S."/>
            <person name="Wang X."/>
            <person name="Wei L."/>
            <person name="Li C."/>
            <person name="Ma Q."/>
            <person name="Ju M."/>
            <person name="Zhao R."/>
            <person name="Li G."/>
            <person name="Mu C."/>
            <person name="Tian Q."/>
            <person name="Mei H."/>
            <person name="Zhang T."/>
            <person name="Gao T."/>
            <person name="Zhang H."/>
        </authorList>
    </citation>
    <scope>NUCLEOTIDE SEQUENCE</scope>
    <source>
        <strain evidence="4">3651</strain>
    </source>
</reference>
<evidence type="ECO:0000313" key="4">
    <source>
        <dbReference type="EMBL" id="KAK4429022.1"/>
    </source>
</evidence>
<dbReference type="EMBL" id="JACGWO010000004">
    <property type="protein sequence ID" value="KAK4429022.1"/>
    <property type="molecule type" value="Genomic_DNA"/>
</dbReference>
<dbReference type="PROSITE" id="PS00354">
    <property type="entry name" value="HMGI_Y"/>
    <property type="match status" value="1"/>
</dbReference>
<evidence type="ECO:0000256" key="1">
    <source>
        <dbReference type="ARBA" id="ARBA00004123"/>
    </source>
</evidence>
<comment type="subcellular location">
    <subcellularLocation>
        <location evidence="1">Nucleus</location>
    </subcellularLocation>
</comment>
<keyword evidence="2" id="KW-0539">Nucleus</keyword>
<evidence type="ECO:0008006" key="6">
    <source>
        <dbReference type="Google" id="ProtNLM"/>
    </source>
</evidence>
<gene>
    <name evidence="4" type="ORF">Salat_1202200</name>
</gene>
<organism evidence="4 5">
    <name type="scientific">Sesamum alatum</name>
    <dbReference type="NCBI Taxonomy" id="300844"/>
    <lineage>
        <taxon>Eukaryota</taxon>
        <taxon>Viridiplantae</taxon>
        <taxon>Streptophyta</taxon>
        <taxon>Embryophyta</taxon>
        <taxon>Tracheophyta</taxon>
        <taxon>Spermatophyta</taxon>
        <taxon>Magnoliopsida</taxon>
        <taxon>eudicotyledons</taxon>
        <taxon>Gunneridae</taxon>
        <taxon>Pentapetalae</taxon>
        <taxon>asterids</taxon>
        <taxon>lamiids</taxon>
        <taxon>Lamiales</taxon>
        <taxon>Pedaliaceae</taxon>
        <taxon>Sesamum</taxon>
    </lineage>
</organism>
<evidence type="ECO:0000256" key="3">
    <source>
        <dbReference type="SAM" id="MobiDB-lite"/>
    </source>
</evidence>
<keyword evidence="5" id="KW-1185">Reference proteome</keyword>
<dbReference type="GO" id="GO:0003677">
    <property type="term" value="F:DNA binding"/>
    <property type="evidence" value="ECO:0007669"/>
    <property type="project" value="InterPro"/>
</dbReference>
<feature type="region of interest" description="Disordered" evidence="3">
    <location>
        <begin position="67"/>
        <end position="108"/>
    </location>
</feature>
<dbReference type="InterPro" id="IPR017956">
    <property type="entry name" value="AT_hook_DNA-bd_motif"/>
</dbReference>
<comment type="caution">
    <text evidence="4">The sequence shown here is derived from an EMBL/GenBank/DDBJ whole genome shotgun (WGS) entry which is preliminary data.</text>
</comment>
<evidence type="ECO:0000313" key="5">
    <source>
        <dbReference type="Proteomes" id="UP001293254"/>
    </source>
</evidence>